<feature type="region of interest" description="Disordered" evidence="2">
    <location>
        <begin position="115"/>
        <end position="146"/>
    </location>
</feature>
<feature type="region of interest" description="Disordered" evidence="2">
    <location>
        <begin position="256"/>
        <end position="310"/>
    </location>
</feature>
<evidence type="ECO:0000313" key="4">
    <source>
        <dbReference type="Proteomes" id="UP000237718"/>
    </source>
</evidence>
<feature type="compositionally biased region" description="Polar residues" evidence="2">
    <location>
        <begin position="186"/>
        <end position="198"/>
    </location>
</feature>
<evidence type="ECO:0000313" key="3">
    <source>
        <dbReference type="EMBL" id="PRZ50531.1"/>
    </source>
</evidence>
<dbReference type="RefSeq" id="WP_106162253.1">
    <property type="nucleotide sequence ID" value="NZ_PVUF01000001.1"/>
</dbReference>
<accession>A0A2T1APJ1</accession>
<dbReference type="Proteomes" id="UP000237718">
    <property type="component" value="Unassembled WGS sequence"/>
</dbReference>
<comment type="caution">
    <text evidence="3">The sequence shown here is derived from an EMBL/GenBank/DDBJ whole genome shotgun (WGS) entry which is preliminary data.</text>
</comment>
<gene>
    <name evidence="3" type="ORF">CLV89_101757</name>
</gene>
<reference evidence="3 4" key="1">
    <citation type="submission" date="2018-03" db="EMBL/GenBank/DDBJ databases">
        <title>Genomic Encyclopedia of Archaeal and Bacterial Type Strains, Phase II (KMG-II): from individual species to whole genera.</title>
        <authorList>
            <person name="Goeker M."/>
        </authorList>
    </citation>
    <scope>NUCLEOTIDE SEQUENCE [LARGE SCALE GENOMIC DNA]</scope>
    <source>
        <strain evidence="3 4">DSM 25328</strain>
    </source>
</reference>
<dbReference type="OrthoDB" id="7840847at2"/>
<organism evidence="3 4">
    <name type="scientific">Tritonibacter scottomollicae</name>
    <name type="common">Epibacterium scottomollicae</name>
    <dbReference type="NCBI Taxonomy" id="483013"/>
    <lineage>
        <taxon>Bacteria</taxon>
        <taxon>Pseudomonadati</taxon>
        <taxon>Pseudomonadota</taxon>
        <taxon>Alphaproteobacteria</taxon>
        <taxon>Rhodobacterales</taxon>
        <taxon>Paracoccaceae</taxon>
        <taxon>Tritonibacter</taxon>
    </lineage>
</organism>
<evidence type="ECO:0000256" key="1">
    <source>
        <dbReference type="SAM" id="Coils"/>
    </source>
</evidence>
<sequence>MYHFTTPPMGLMVTLPGAIASANGPHAAALSLSDSESLTTNQLQNHVSQARRAREKLIDQVSKPPEPGWRSAMNQISDTVDQMEKVLSFLRSQSADLPAKPVENMDALAVFPSGTAMQQSGSMPDSRPSEAESPTAATTASDASSASAPRVIYVMDDGVIIVGRPPQDTAAPARNGADATGFDRSSPAQTRPSGDHMTSNAVISLPLTEDQQRASAELIALAQKAYAQQQASRDAQGAALFSDESVGLTGALSDATAAAQTSTRGDRAPVPRMVMSDPAKRPNVGPATDPASSLTVAPKPFERDPAREAAAAAEQQQIMALQLDGHSDIIYIVPPAKAAMDLTA</sequence>
<feature type="region of interest" description="Disordered" evidence="2">
    <location>
        <begin position="164"/>
        <end position="198"/>
    </location>
</feature>
<dbReference type="EMBL" id="PVUF01000001">
    <property type="protein sequence ID" value="PRZ50531.1"/>
    <property type="molecule type" value="Genomic_DNA"/>
</dbReference>
<keyword evidence="1" id="KW-0175">Coiled coil</keyword>
<name>A0A2T1APJ1_TRISK</name>
<protein>
    <submittedName>
        <fullName evidence="3">Uncharacterized protein</fullName>
    </submittedName>
</protein>
<feature type="coiled-coil region" evidence="1">
    <location>
        <begin position="40"/>
        <end position="93"/>
    </location>
</feature>
<proteinExistence type="predicted"/>
<evidence type="ECO:0000256" key="2">
    <source>
        <dbReference type="SAM" id="MobiDB-lite"/>
    </source>
</evidence>
<dbReference type="AlphaFoldDB" id="A0A2T1APJ1"/>
<feature type="compositionally biased region" description="Low complexity" evidence="2">
    <location>
        <begin position="131"/>
        <end position="146"/>
    </location>
</feature>